<dbReference type="GO" id="GO:0005384">
    <property type="term" value="F:manganese ion transmembrane transporter activity"/>
    <property type="evidence" value="ECO:0007669"/>
    <property type="project" value="TreeGrafter"/>
</dbReference>
<dbReference type="Pfam" id="PF01566">
    <property type="entry name" value="Nramp"/>
    <property type="match status" value="1"/>
</dbReference>
<keyword evidence="3 7" id="KW-0812">Transmembrane</keyword>
<feature type="transmembrane region" description="Helical" evidence="7">
    <location>
        <begin position="364"/>
        <end position="385"/>
    </location>
</feature>
<dbReference type="RefSeq" id="WP_175151482.1">
    <property type="nucleotide sequence ID" value="NZ_CADIKK010000020.1"/>
</dbReference>
<evidence type="ECO:0000256" key="7">
    <source>
        <dbReference type="SAM" id="Phobius"/>
    </source>
</evidence>
<feature type="transmembrane region" description="Helical" evidence="7">
    <location>
        <begin position="432"/>
        <end position="451"/>
    </location>
</feature>
<name>A0A6S7CRF1_9BURK</name>
<keyword evidence="4" id="KW-0769">Symport</keyword>
<feature type="transmembrane region" description="Helical" evidence="7">
    <location>
        <begin position="122"/>
        <end position="146"/>
    </location>
</feature>
<feature type="transmembrane region" description="Helical" evidence="7">
    <location>
        <begin position="457"/>
        <end position="479"/>
    </location>
</feature>
<evidence type="ECO:0000256" key="3">
    <source>
        <dbReference type="ARBA" id="ARBA00022692"/>
    </source>
</evidence>
<dbReference type="GO" id="GO:0005886">
    <property type="term" value="C:plasma membrane"/>
    <property type="evidence" value="ECO:0007669"/>
    <property type="project" value="TreeGrafter"/>
</dbReference>
<evidence type="ECO:0000256" key="4">
    <source>
        <dbReference type="ARBA" id="ARBA00022847"/>
    </source>
</evidence>
<feature type="transmembrane region" description="Helical" evidence="7">
    <location>
        <begin position="266"/>
        <end position="290"/>
    </location>
</feature>
<feature type="transmembrane region" description="Helical" evidence="7">
    <location>
        <begin position="184"/>
        <end position="206"/>
    </location>
</feature>
<comment type="subcellular location">
    <subcellularLocation>
        <location evidence="1">Membrane</location>
        <topology evidence="1">Multi-pass membrane protein</topology>
    </subcellularLocation>
</comment>
<evidence type="ECO:0000256" key="2">
    <source>
        <dbReference type="ARBA" id="ARBA00022448"/>
    </source>
</evidence>
<dbReference type="AlphaFoldDB" id="A0A6S7CRF1"/>
<feature type="transmembrane region" description="Helical" evidence="7">
    <location>
        <begin position="41"/>
        <end position="61"/>
    </location>
</feature>
<keyword evidence="6 7" id="KW-0472">Membrane</keyword>
<feature type="transmembrane region" description="Helical" evidence="7">
    <location>
        <begin position="226"/>
        <end position="245"/>
    </location>
</feature>
<gene>
    <name evidence="8" type="primary">mntH_3</name>
    <name evidence="8" type="ORF">LMG28614_04279</name>
</gene>
<dbReference type="Proteomes" id="UP000494365">
    <property type="component" value="Unassembled WGS sequence"/>
</dbReference>
<keyword evidence="5 7" id="KW-1133">Transmembrane helix</keyword>
<dbReference type="GO" id="GO:0015293">
    <property type="term" value="F:symporter activity"/>
    <property type="evidence" value="ECO:0007669"/>
    <property type="project" value="UniProtKB-KW"/>
</dbReference>
<feature type="transmembrane region" description="Helical" evidence="7">
    <location>
        <begin position="81"/>
        <end position="101"/>
    </location>
</feature>
<evidence type="ECO:0000256" key="1">
    <source>
        <dbReference type="ARBA" id="ARBA00004141"/>
    </source>
</evidence>
<dbReference type="EMBL" id="CADIKK010000020">
    <property type="protein sequence ID" value="CAB3796023.1"/>
    <property type="molecule type" value="Genomic_DNA"/>
</dbReference>
<evidence type="ECO:0000313" key="8">
    <source>
        <dbReference type="EMBL" id="CAB3796023.1"/>
    </source>
</evidence>
<feature type="transmembrane region" description="Helical" evidence="7">
    <location>
        <begin position="317"/>
        <end position="343"/>
    </location>
</feature>
<reference evidence="8 9" key="1">
    <citation type="submission" date="2020-04" db="EMBL/GenBank/DDBJ databases">
        <authorList>
            <person name="De Canck E."/>
        </authorList>
    </citation>
    <scope>NUCLEOTIDE SEQUENCE [LARGE SCALE GENOMIC DNA]</scope>
    <source>
        <strain evidence="8 9">LMG 28614</strain>
    </source>
</reference>
<keyword evidence="9" id="KW-1185">Reference proteome</keyword>
<dbReference type="PANTHER" id="PTHR11706">
    <property type="entry name" value="SOLUTE CARRIER PROTEIN FAMILY 11 MEMBER"/>
    <property type="match status" value="1"/>
</dbReference>
<evidence type="ECO:0000313" key="9">
    <source>
        <dbReference type="Proteomes" id="UP000494365"/>
    </source>
</evidence>
<dbReference type="InterPro" id="IPR001046">
    <property type="entry name" value="NRAMP_fam"/>
</dbReference>
<protein>
    <submittedName>
        <fullName evidence="8">Divalent metal cation transporter MntH</fullName>
    </submittedName>
</protein>
<organism evidence="8 9">
    <name type="scientific">Paraburkholderia ultramafica</name>
    <dbReference type="NCBI Taxonomy" id="1544867"/>
    <lineage>
        <taxon>Bacteria</taxon>
        <taxon>Pseudomonadati</taxon>
        <taxon>Pseudomonadota</taxon>
        <taxon>Betaproteobacteria</taxon>
        <taxon>Burkholderiales</taxon>
        <taxon>Burkholderiaceae</taxon>
        <taxon>Paraburkholderia</taxon>
    </lineage>
</organism>
<sequence length="552" mass="59543">MSTPSQVSSARSAVLDEAHIGDIKGALGTIAHHDTAPRTSWWARFRTLLAILGPGLIVMVGDNDAGAFGTYTQAGQNYGTTLLWTMLLLVPVLFVNQEMVLRLGAVTGVGHARLIFERFGKFWGAFSVIDLFILNALTIVTEFIGITFVLDFFGVQKILGVCIAAALTMAAVSTGNFRRFERFAVVLCLLSLLLVPVLVSIHPPVSQMTRDFFIPNWPAHSKLSDVMLLVIGIVGTTVAPWQLFFQQSYIVDKRITPRFMQYEKADLWIGIVVVLIGAVAMISFCAALFAGRPEFGNFTDAGDIIAGLEKYAGRTSAVLFAIALFDACIIGAAAVSLSTAYAIGDVFKIRHSLHRGVSDAKGFYLVYFGIVAAAAALVLIPGSPLGLLTEAVQTLAGVLLPSATVFLLLLCNDKAVLGPWVNSKRLNLFTGAVIWVLVMLSIILTASVLYPDISGETILEVLAGGTLLAVVGYAATLGIRRIRREPADSAADSTVQKYSKNARNAWRMPPLDELPPPNLTLANRVWMGVLRGYLLLATGLVVVKVVQMTFLR</sequence>
<accession>A0A6S7CRF1</accession>
<dbReference type="GO" id="GO:0015086">
    <property type="term" value="F:cadmium ion transmembrane transporter activity"/>
    <property type="evidence" value="ECO:0007669"/>
    <property type="project" value="TreeGrafter"/>
</dbReference>
<keyword evidence="2" id="KW-0813">Transport</keyword>
<proteinExistence type="predicted"/>
<feature type="transmembrane region" description="Helical" evidence="7">
    <location>
        <begin position="391"/>
        <end position="411"/>
    </location>
</feature>
<evidence type="ECO:0000256" key="6">
    <source>
        <dbReference type="ARBA" id="ARBA00023136"/>
    </source>
</evidence>
<feature type="transmembrane region" description="Helical" evidence="7">
    <location>
        <begin position="152"/>
        <end position="172"/>
    </location>
</feature>
<evidence type="ECO:0000256" key="5">
    <source>
        <dbReference type="ARBA" id="ARBA00022989"/>
    </source>
</evidence>
<dbReference type="PANTHER" id="PTHR11706:SF33">
    <property type="entry name" value="NATURAL RESISTANCE-ASSOCIATED MACROPHAGE PROTEIN 2"/>
    <property type="match status" value="1"/>
</dbReference>
<dbReference type="GO" id="GO:0034755">
    <property type="term" value="P:iron ion transmembrane transport"/>
    <property type="evidence" value="ECO:0007669"/>
    <property type="project" value="TreeGrafter"/>
</dbReference>
<feature type="transmembrane region" description="Helical" evidence="7">
    <location>
        <begin position="533"/>
        <end position="551"/>
    </location>
</feature>